<feature type="transmembrane region" description="Helical" evidence="1">
    <location>
        <begin position="42"/>
        <end position="63"/>
    </location>
</feature>
<dbReference type="AlphaFoldDB" id="A0A496PGN0"/>
<name>A0A496PGN0_9MICC</name>
<reference evidence="2 3" key="1">
    <citation type="submission" date="2018-07" db="EMBL/GenBank/DDBJ databases">
        <title>Arthrobacter sp. nov., isolated from raw cow's milk with high bacterial count.</title>
        <authorList>
            <person name="Hahne J."/>
            <person name="Isele D."/>
            <person name="Lipski A."/>
        </authorList>
    </citation>
    <scope>NUCLEOTIDE SEQUENCE [LARGE SCALE GENOMIC DNA]</scope>
    <source>
        <strain evidence="2 3">JZ R-183</strain>
    </source>
</reference>
<dbReference type="Gene3D" id="1.20.120.1630">
    <property type="match status" value="1"/>
</dbReference>
<organism evidence="2 3">
    <name type="scientific">Galactobacter caseinivorans</name>
    <dbReference type="NCBI Taxonomy" id="2676123"/>
    <lineage>
        <taxon>Bacteria</taxon>
        <taxon>Bacillati</taxon>
        <taxon>Actinomycetota</taxon>
        <taxon>Actinomycetes</taxon>
        <taxon>Micrococcales</taxon>
        <taxon>Micrococcaceae</taxon>
        <taxon>Galactobacter</taxon>
    </lineage>
</organism>
<comment type="caution">
    <text evidence="2">The sequence shown here is derived from an EMBL/GenBank/DDBJ whole genome shotgun (WGS) entry which is preliminary data.</text>
</comment>
<dbReference type="Pfam" id="PF06966">
    <property type="entry name" value="DUF1295"/>
    <property type="match status" value="1"/>
</dbReference>
<feature type="transmembrane region" description="Helical" evidence="1">
    <location>
        <begin position="225"/>
        <end position="243"/>
    </location>
</feature>
<dbReference type="PANTHER" id="PTHR32251:SF17">
    <property type="entry name" value="STEROID 5-ALPHA REDUCTASE C-TERMINAL DOMAIN-CONTAINING PROTEIN"/>
    <property type="match status" value="1"/>
</dbReference>
<dbReference type="PROSITE" id="PS50244">
    <property type="entry name" value="S5A_REDUCTASE"/>
    <property type="match status" value="1"/>
</dbReference>
<keyword evidence="1" id="KW-0472">Membrane</keyword>
<sequence length="311" mass="33426">MASAPQQSPAPDRASAKPLIVALIAVVIGLLIALAASTGSAMLGGVSLFLIGAILAFVIQWIAFVPSWLAGTERFYDLTGGLTYVGVTAFLLIASGARGAAAWAAAIMVGVWSIRLAGFLFARVLSTGGDGRFDEIKTQPFRLLQTWTLQGLWVVATAAAAWAIITDPSGRGVDVWLIIGSLVWLVGMSVEAVADQQKRAFRSGAGRNGGFISTGLWAISRHPNYLGEIILWLGLAIAAVPSLHGWRWVVLISPIFVTLLLTKLSGVPLLERRAEKRWGQDPEYRAYVDRTPILLPWVGRRGLWEKKESAA</sequence>
<accession>A0A496PGN0</accession>
<evidence type="ECO:0000313" key="3">
    <source>
        <dbReference type="Proteomes" id="UP000273119"/>
    </source>
</evidence>
<feature type="transmembrane region" description="Helical" evidence="1">
    <location>
        <begin position="75"/>
        <end position="94"/>
    </location>
</feature>
<dbReference type="InterPro" id="IPR010721">
    <property type="entry name" value="UstE-like"/>
</dbReference>
<dbReference type="EMBL" id="QQXL01000008">
    <property type="protein sequence ID" value="RKW69633.1"/>
    <property type="molecule type" value="Genomic_DNA"/>
</dbReference>
<feature type="transmembrane region" description="Helical" evidence="1">
    <location>
        <begin position="143"/>
        <end position="164"/>
    </location>
</feature>
<feature type="transmembrane region" description="Helical" evidence="1">
    <location>
        <begin position="249"/>
        <end position="270"/>
    </location>
</feature>
<keyword evidence="1" id="KW-1133">Transmembrane helix</keyword>
<evidence type="ECO:0000256" key="1">
    <source>
        <dbReference type="SAM" id="Phobius"/>
    </source>
</evidence>
<protein>
    <submittedName>
        <fullName evidence="2">DUF1295 domain-containing protein</fullName>
    </submittedName>
</protein>
<feature type="transmembrane region" description="Helical" evidence="1">
    <location>
        <begin position="19"/>
        <end position="36"/>
    </location>
</feature>
<dbReference type="GO" id="GO:0016020">
    <property type="term" value="C:membrane"/>
    <property type="evidence" value="ECO:0007669"/>
    <property type="project" value="TreeGrafter"/>
</dbReference>
<dbReference type="PANTHER" id="PTHR32251">
    <property type="entry name" value="3-OXO-5-ALPHA-STEROID 4-DEHYDROGENASE"/>
    <property type="match status" value="1"/>
</dbReference>
<keyword evidence="1" id="KW-0812">Transmembrane</keyword>
<feature type="transmembrane region" description="Helical" evidence="1">
    <location>
        <begin position="176"/>
        <end position="194"/>
    </location>
</feature>
<dbReference type="RefSeq" id="WP_121485963.1">
    <property type="nucleotide sequence ID" value="NZ_QQXL01000008.1"/>
</dbReference>
<keyword evidence="3" id="KW-1185">Reference proteome</keyword>
<proteinExistence type="predicted"/>
<evidence type="ECO:0000313" key="2">
    <source>
        <dbReference type="EMBL" id="RKW69633.1"/>
    </source>
</evidence>
<gene>
    <name evidence="2" type="ORF">DWQ67_12670</name>
</gene>
<feature type="transmembrane region" description="Helical" evidence="1">
    <location>
        <begin position="100"/>
        <end position="122"/>
    </location>
</feature>
<dbReference type="Proteomes" id="UP000273119">
    <property type="component" value="Unassembled WGS sequence"/>
</dbReference>